<gene>
    <name evidence="1" type="ORF">C4B59_04775</name>
</gene>
<reference evidence="1" key="1">
    <citation type="submission" date="2018-01" db="EMBL/GenBank/DDBJ databases">
        <authorList>
            <person name="Krukenberg V."/>
        </authorList>
    </citation>
    <scope>NUCLEOTIDE SEQUENCE</scope>
    <source>
        <strain evidence="1">E20ANME2</strain>
    </source>
</reference>
<evidence type="ECO:0000313" key="2">
    <source>
        <dbReference type="Proteomes" id="UP000248329"/>
    </source>
</evidence>
<organism evidence="1 2">
    <name type="scientific">Candidatus Methanogaster sp</name>
    <dbReference type="NCBI Taxonomy" id="3386292"/>
    <lineage>
        <taxon>Archaea</taxon>
        <taxon>Methanobacteriati</taxon>
        <taxon>Methanobacteriota</taxon>
        <taxon>Stenosarchaea group</taxon>
        <taxon>Methanomicrobia</taxon>
        <taxon>Methanosarcinales</taxon>
        <taxon>ANME-2 cluster</taxon>
        <taxon>Candidatus Methanogasteraceae</taxon>
        <taxon>Candidatus Methanogaster</taxon>
    </lineage>
</organism>
<evidence type="ECO:0000313" key="1">
    <source>
        <dbReference type="EMBL" id="PXF61269.1"/>
    </source>
</evidence>
<dbReference type="Proteomes" id="UP000248329">
    <property type="component" value="Unassembled WGS sequence"/>
</dbReference>
<protein>
    <submittedName>
        <fullName evidence="1">Uncharacterized protein</fullName>
    </submittedName>
</protein>
<proteinExistence type="predicted"/>
<name>A0AC61L467_9EURY</name>
<comment type="caution">
    <text evidence="1">The sequence shown here is derived from an EMBL/GenBank/DDBJ whole genome shotgun (WGS) entry which is preliminary data.</text>
</comment>
<accession>A0AC61L467</accession>
<sequence length="264" mass="30638">MADPEILRHISAKTGLGLKYLSKDEKVSIVLEQLRGLFPEVILKGGTALNRVYLARLGVSRFSEDIDLDFVSDYSLNEKISAISERVMGITDFDVQGPRILHRTLRFDCYYVNEFDDKDRIRIEFYLTRTESLKVEDVLVKSHFIEAHPTIFKVYSLEDLMARKFVALYNRMEGKDIYDIFYCLDLDFDEGVLFKALDIMLDFYGIDHPGFLDDLLVRLEAARENSYYIGNSANHFIHRNLRPDWKIFIDTLILKVEGTLRGIG</sequence>
<dbReference type="EMBL" id="PQXF01000006">
    <property type="protein sequence ID" value="PXF61269.1"/>
    <property type="molecule type" value="Genomic_DNA"/>
</dbReference>